<comment type="subcellular location">
    <subcellularLocation>
        <location evidence="1">Cell membrane</location>
        <topology evidence="1">Multi-pass membrane protein</topology>
    </subcellularLocation>
</comment>
<protein>
    <submittedName>
        <fullName evidence="10">Amino acid/amide ABC transporter membrane protein 1, HAAT family (TC 3.A.1.4.-)</fullName>
    </submittedName>
</protein>
<dbReference type="Pfam" id="PF02653">
    <property type="entry name" value="BPD_transp_2"/>
    <property type="match status" value="1"/>
</dbReference>
<dbReference type="CDD" id="cd06582">
    <property type="entry name" value="TM_PBP1_LivH_like"/>
    <property type="match status" value="1"/>
</dbReference>
<dbReference type="PANTHER" id="PTHR11795">
    <property type="entry name" value="BRANCHED-CHAIN AMINO ACID TRANSPORT SYSTEM PERMEASE PROTEIN LIVH"/>
    <property type="match status" value="1"/>
</dbReference>
<evidence type="ECO:0000256" key="4">
    <source>
        <dbReference type="ARBA" id="ARBA00022692"/>
    </source>
</evidence>
<name>A0A1H8QJU0_9ACTN</name>
<feature type="transmembrane region" description="Helical" evidence="9">
    <location>
        <begin position="96"/>
        <end position="116"/>
    </location>
</feature>
<feature type="transmembrane region" description="Helical" evidence="9">
    <location>
        <begin position="62"/>
        <end position="84"/>
    </location>
</feature>
<proteinExistence type="inferred from homology"/>
<feature type="transmembrane region" description="Helical" evidence="9">
    <location>
        <begin position="6"/>
        <end position="24"/>
    </location>
</feature>
<dbReference type="STRING" id="673521.SAMN05660991_00637"/>
<evidence type="ECO:0000256" key="3">
    <source>
        <dbReference type="ARBA" id="ARBA00022475"/>
    </source>
</evidence>
<organism evidence="10 11">
    <name type="scientific">Trujillonella endophytica</name>
    <dbReference type="NCBI Taxonomy" id="673521"/>
    <lineage>
        <taxon>Bacteria</taxon>
        <taxon>Bacillati</taxon>
        <taxon>Actinomycetota</taxon>
        <taxon>Actinomycetes</taxon>
        <taxon>Geodermatophilales</taxon>
        <taxon>Geodermatophilaceae</taxon>
        <taxon>Trujillonella</taxon>
    </lineage>
</organism>
<dbReference type="GO" id="GO:0005886">
    <property type="term" value="C:plasma membrane"/>
    <property type="evidence" value="ECO:0007669"/>
    <property type="project" value="UniProtKB-SubCell"/>
</dbReference>
<dbReference type="Proteomes" id="UP000198960">
    <property type="component" value="Unassembled WGS sequence"/>
</dbReference>
<keyword evidence="5" id="KW-0029">Amino-acid transport</keyword>
<evidence type="ECO:0000256" key="6">
    <source>
        <dbReference type="ARBA" id="ARBA00022989"/>
    </source>
</evidence>
<evidence type="ECO:0000256" key="7">
    <source>
        <dbReference type="ARBA" id="ARBA00023136"/>
    </source>
</evidence>
<evidence type="ECO:0000256" key="1">
    <source>
        <dbReference type="ARBA" id="ARBA00004651"/>
    </source>
</evidence>
<sequence length="296" mass="30997">MAQDVLNALTLGSLYLLFALGMSLAWGTIGILNFAHGSIFMFAAFTAHLVSEEVALPMPAMIGLGVLIGAAMSVLIQVLAFEPIQRRARDHRKAELQIIVGGIGIAIIPLAIAQRITKSVPFGYSGGTFRVTTYDLGFVRVSNIQLVILVAALGLAGLIGWWLRAARPGLALRAIGVDSEVATMMGVDRRRLALLTMAVAGALAGLAGVLLTYYLGSIAPESGDAFLLKAFAAIILGGVGSIAGVVVGAMVLAGVETVVLVNTDGSWTPAIAFALIFLMLLVRPNGLFGRQEVRRT</sequence>
<keyword evidence="2" id="KW-0813">Transport</keyword>
<dbReference type="GO" id="GO:0022857">
    <property type="term" value="F:transmembrane transporter activity"/>
    <property type="evidence" value="ECO:0007669"/>
    <property type="project" value="InterPro"/>
</dbReference>
<evidence type="ECO:0000256" key="9">
    <source>
        <dbReference type="SAM" id="Phobius"/>
    </source>
</evidence>
<gene>
    <name evidence="10" type="ORF">SAMN05660991_00637</name>
</gene>
<dbReference type="InterPro" id="IPR052157">
    <property type="entry name" value="BCAA_transport_permease"/>
</dbReference>
<dbReference type="GO" id="GO:0006865">
    <property type="term" value="P:amino acid transport"/>
    <property type="evidence" value="ECO:0007669"/>
    <property type="project" value="UniProtKB-KW"/>
</dbReference>
<comment type="similarity">
    <text evidence="8">Belongs to the binding-protein-dependent transport system permease family. LivHM subfamily.</text>
</comment>
<dbReference type="EMBL" id="FOEE01000002">
    <property type="protein sequence ID" value="SEO54281.1"/>
    <property type="molecule type" value="Genomic_DNA"/>
</dbReference>
<keyword evidence="4 9" id="KW-0812">Transmembrane</keyword>
<feature type="transmembrane region" description="Helical" evidence="9">
    <location>
        <begin position="192"/>
        <end position="214"/>
    </location>
</feature>
<feature type="transmembrane region" description="Helical" evidence="9">
    <location>
        <begin position="144"/>
        <end position="163"/>
    </location>
</feature>
<evidence type="ECO:0000313" key="11">
    <source>
        <dbReference type="Proteomes" id="UP000198960"/>
    </source>
</evidence>
<dbReference type="PANTHER" id="PTHR11795:SF445">
    <property type="entry name" value="AMINO ACID ABC TRANSPORTER PERMEASE PROTEIN"/>
    <property type="match status" value="1"/>
</dbReference>
<keyword evidence="7 9" id="KW-0472">Membrane</keyword>
<evidence type="ECO:0000256" key="8">
    <source>
        <dbReference type="ARBA" id="ARBA00037998"/>
    </source>
</evidence>
<evidence type="ECO:0000313" key="10">
    <source>
        <dbReference type="EMBL" id="SEO54281.1"/>
    </source>
</evidence>
<evidence type="ECO:0000256" key="5">
    <source>
        <dbReference type="ARBA" id="ARBA00022970"/>
    </source>
</evidence>
<dbReference type="InterPro" id="IPR001851">
    <property type="entry name" value="ABC_transp_permease"/>
</dbReference>
<keyword evidence="3" id="KW-1003">Cell membrane</keyword>
<reference evidence="11" key="1">
    <citation type="submission" date="2016-10" db="EMBL/GenBank/DDBJ databases">
        <authorList>
            <person name="Varghese N."/>
            <person name="Submissions S."/>
        </authorList>
    </citation>
    <scope>NUCLEOTIDE SEQUENCE [LARGE SCALE GENOMIC DNA]</scope>
    <source>
        <strain evidence="11">DSM 45413</strain>
    </source>
</reference>
<dbReference type="RefSeq" id="WP_091940123.1">
    <property type="nucleotide sequence ID" value="NZ_FOEE01000002.1"/>
</dbReference>
<dbReference type="OrthoDB" id="9807115at2"/>
<dbReference type="AlphaFoldDB" id="A0A1H8QJU0"/>
<keyword evidence="11" id="KW-1185">Reference proteome</keyword>
<accession>A0A1H8QJU0</accession>
<feature type="transmembrane region" description="Helical" evidence="9">
    <location>
        <begin position="226"/>
        <end position="253"/>
    </location>
</feature>
<keyword evidence="6 9" id="KW-1133">Transmembrane helix</keyword>
<feature type="transmembrane region" description="Helical" evidence="9">
    <location>
        <begin position="265"/>
        <end position="282"/>
    </location>
</feature>
<evidence type="ECO:0000256" key="2">
    <source>
        <dbReference type="ARBA" id="ARBA00022448"/>
    </source>
</evidence>